<reference evidence="2 3" key="1">
    <citation type="submission" date="2018-09" db="EMBL/GenBank/DDBJ databases">
        <authorList>
            <person name="Zhu H."/>
        </authorList>
    </citation>
    <scope>NUCLEOTIDE SEQUENCE [LARGE SCALE GENOMIC DNA]</scope>
    <source>
        <strain evidence="2 3">K2W22B-5</strain>
    </source>
</reference>
<evidence type="ECO:0000313" key="3">
    <source>
        <dbReference type="Proteomes" id="UP000283458"/>
    </source>
</evidence>
<feature type="chain" id="PRO_5019242736" evidence="1">
    <location>
        <begin position="31"/>
        <end position="133"/>
    </location>
</feature>
<organism evidence="2 3">
    <name type="scientific">Azospirillum cavernae</name>
    <dbReference type="NCBI Taxonomy" id="2320860"/>
    <lineage>
        <taxon>Bacteria</taxon>
        <taxon>Pseudomonadati</taxon>
        <taxon>Pseudomonadota</taxon>
        <taxon>Alphaproteobacteria</taxon>
        <taxon>Rhodospirillales</taxon>
        <taxon>Azospirillaceae</taxon>
        <taxon>Azospirillum</taxon>
    </lineage>
</organism>
<sequence>MTVRFIRHFVSALPLFVSLISLLVSAPALANEGAKSNGCPWAQDVSLEVNGKTMTLNQAMFVGPASEAIVMDPYKIYPLVDQLKLRIVGPKGREWEASLTRLVSGKRCSAFYVGKAFLVSDLEQSPDSLILNR</sequence>
<name>A0A418W4S4_9PROT</name>
<dbReference type="AlphaFoldDB" id="A0A418W4S4"/>
<comment type="caution">
    <text evidence="2">The sequence shown here is derived from an EMBL/GenBank/DDBJ whole genome shotgun (WGS) entry which is preliminary data.</text>
</comment>
<protein>
    <submittedName>
        <fullName evidence="2">Uncharacterized protein</fullName>
    </submittedName>
</protein>
<evidence type="ECO:0000313" key="2">
    <source>
        <dbReference type="EMBL" id="RJF85006.1"/>
    </source>
</evidence>
<dbReference type="Proteomes" id="UP000283458">
    <property type="component" value="Unassembled WGS sequence"/>
</dbReference>
<keyword evidence="1" id="KW-0732">Signal</keyword>
<dbReference type="OrthoDB" id="7306372at2"/>
<proteinExistence type="predicted"/>
<feature type="signal peptide" evidence="1">
    <location>
        <begin position="1"/>
        <end position="30"/>
    </location>
</feature>
<evidence type="ECO:0000256" key="1">
    <source>
        <dbReference type="SAM" id="SignalP"/>
    </source>
</evidence>
<dbReference type="EMBL" id="QYUL01000001">
    <property type="protein sequence ID" value="RJF85006.1"/>
    <property type="molecule type" value="Genomic_DNA"/>
</dbReference>
<accession>A0A418W4S4</accession>
<keyword evidence="3" id="KW-1185">Reference proteome</keyword>
<gene>
    <name evidence="2" type="ORF">D3877_11165</name>
</gene>